<evidence type="ECO:0000313" key="2">
    <source>
        <dbReference type="EMBL" id="EMD25074.1"/>
    </source>
</evidence>
<protein>
    <submittedName>
        <fullName evidence="2">Uncharacterized protein</fullName>
    </submittedName>
</protein>
<dbReference type="EMBL" id="ANMG01000050">
    <property type="protein sequence ID" value="EMD25074.1"/>
    <property type="molecule type" value="Genomic_DNA"/>
</dbReference>
<dbReference type="PATRIC" id="fig|1238180.3.peg.4998"/>
<sequence>MPENRARLDHIVSHAIRLTTRVRVLTGPLPAPPSSIEFGELTSNRPNAILRTTASSRPPKGTAFESVSAGAAEGRLWKR</sequence>
<gene>
    <name evidence="2" type="ORF">C791_5083</name>
</gene>
<dbReference type="Proteomes" id="UP000014137">
    <property type="component" value="Unassembled WGS sequence"/>
</dbReference>
<reference evidence="2 3" key="1">
    <citation type="submission" date="2012-10" db="EMBL/GenBank/DDBJ databases">
        <title>Genome assembly of Amycolatopsis azurea DSM 43854.</title>
        <authorList>
            <person name="Khatri I."/>
            <person name="Kaur I."/>
            <person name="Subramanian S."/>
            <person name="Mayilraj S."/>
        </authorList>
    </citation>
    <scope>NUCLEOTIDE SEQUENCE [LARGE SCALE GENOMIC DNA]</scope>
    <source>
        <strain evidence="2 3">DSM 43854</strain>
    </source>
</reference>
<accession>M2NRW7</accession>
<organism evidence="2 3">
    <name type="scientific">Amycolatopsis azurea DSM 43854</name>
    <dbReference type="NCBI Taxonomy" id="1238180"/>
    <lineage>
        <taxon>Bacteria</taxon>
        <taxon>Bacillati</taxon>
        <taxon>Actinomycetota</taxon>
        <taxon>Actinomycetes</taxon>
        <taxon>Pseudonocardiales</taxon>
        <taxon>Pseudonocardiaceae</taxon>
        <taxon>Amycolatopsis</taxon>
    </lineage>
</organism>
<evidence type="ECO:0000313" key="3">
    <source>
        <dbReference type="Proteomes" id="UP000014137"/>
    </source>
</evidence>
<evidence type="ECO:0000256" key="1">
    <source>
        <dbReference type="SAM" id="MobiDB-lite"/>
    </source>
</evidence>
<dbReference type="AlphaFoldDB" id="M2NRW7"/>
<proteinExistence type="predicted"/>
<name>M2NRW7_9PSEU</name>
<feature type="region of interest" description="Disordered" evidence="1">
    <location>
        <begin position="52"/>
        <end position="79"/>
    </location>
</feature>
<comment type="caution">
    <text evidence="2">The sequence shown here is derived from an EMBL/GenBank/DDBJ whole genome shotgun (WGS) entry which is preliminary data.</text>
</comment>